<sequence length="45" mass="5297">MQGCVTNSFPQKRFFDAIREVPDAERVIDQTTIDTRKVPPYRTLR</sequence>
<name>R4X5H4_9BURK</name>
<accession>R4X5H4</accession>
<reference evidence="1 2" key="1">
    <citation type="journal article" date="2013" name="Genome Announc.">
        <title>Complete Genome Sequence of Burkholderia sp. Strain RPE64, Bacterial Symbiont of the Bean Bug Riptortus pedestris.</title>
        <authorList>
            <person name="Shibata T.F."/>
            <person name="Maeda T."/>
            <person name="Nikoh N."/>
            <person name="Yamaguchi K."/>
            <person name="Oshima K."/>
            <person name="Hattori M."/>
            <person name="Nishiyama T."/>
            <person name="Hasebe M."/>
            <person name="Fukatsu T."/>
            <person name="Kikuchi Y."/>
            <person name="Shigenobu S."/>
        </authorList>
    </citation>
    <scope>NUCLEOTIDE SEQUENCE [LARGE SCALE GENOMIC DNA]</scope>
    <source>
        <plasmid evidence="1 2">p2</plasmid>
    </source>
</reference>
<dbReference type="KEGG" id="buo:BRPE64_ECDS00790"/>
<dbReference type="HOGENOM" id="CLU_3197064_0_0_4"/>
<protein>
    <submittedName>
        <fullName evidence="1">Uncharacterized protein</fullName>
    </submittedName>
</protein>
<keyword evidence="2" id="KW-1185">Reference proteome</keyword>
<evidence type="ECO:0000313" key="1">
    <source>
        <dbReference type="EMBL" id="BAN28237.1"/>
    </source>
</evidence>
<keyword evidence="1" id="KW-0614">Plasmid</keyword>
<dbReference type="Proteomes" id="UP000013966">
    <property type="component" value="Plasmid p2"/>
</dbReference>
<evidence type="ECO:0000313" key="2">
    <source>
        <dbReference type="Proteomes" id="UP000013966"/>
    </source>
</evidence>
<proteinExistence type="predicted"/>
<organism evidence="1 2">
    <name type="scientific">Caballeronia insecticola</name>
    <dbReference type="NCBI Taxonomy" id="758793"/>
    <lineage>
        <taxon>Bacteria</taxon>
        <taxon>Pseudomonadati</taxon>
        <taxon>Pseudomonadota</taxon>
        <taxon>Betaproteobacteria</taxon>
        <taxon>Burkholderiales</taxon>
        <taxon>Burkholderiaceae</taxon>
        <taxon>Caballeronia</taxon>
    </lineage>
</organism>
<gene>
    <name evidence="1" type="ORF">BRPE64_ECDS00790</name>
</gene>
<reference evidence="1 2" key="2">
    <citation type="journal article" date="2018" name="Int. J. Syst. Evol. Microbiol.">
        <title>Burkholderia insecticola sp. nov., a gut symbiotic bacterium of the bean bug Riptortus pedestris.</title>
        <authorList>
            <person name="Takeshita K."/>
            <person name="Tamaki H."/>
            <person name="Ohbayashi T."/>
            <person name="Meng X.-Y."/>
            <person name="Sone T."/>
            <person name="Mitani Y."/>
            <person name="Peeters C."/>
            <person name="Kikuchi Y."/>
            <person name="Vandamme P."/>
        </authorList>
    </citation>
    <scope>NUCLEOTIDE SEQUENCE [LARGE SCALE GENOMIC DNA]</scope>
    <source>
        <strain evidence="1">RPE64</strain>
        <plasmid evidence="1 2">p2</plasmid>
    </source>
</reference>
<geneLocation type="plasmid" evidence="1 2">
    <name>p2</name>
</geneLocation>
<dbReference type="PATRIC" id="fig|758793.3.peg.6419"/>
<dbReference type="AlphaFoldDB" id="R4X5H4"/>
<dbReference type="EMBL" id="AP013062">
    <property type="protein sequence ID" value="BAN28237.1"/>
    <property type="molecule type" value="Genomic_DNA"/>
</dbReference>